<evidence type="ECO:0000256" key="4">
    <source>
        <dbReference type="ARBA" id="ARBA00022840"/>
    </source>
</evidence>
<dbReference type="InterPro" id="IPR027417">
    <property type="entry name" value="P-loop_NTPase"/>
</dbReference>
<keyword evidence="2" id="KW-1003">Cell membrane</keyword>
<dbReference type="PANTHER" id="PTHR24220:SF611">
    <property type="entry name" value="ATP-BINDING COMPONENT OF ABC TRANSPORTER-RELATED"/>
    <property type="match status" value="1"/>
</dbReference>
<evidence type="ECO:0000256" key="2">
    <source>
        <dbReference type="ARBA" id="ARBA00022475"/>
    </source>
</evidence>
<reference evidence="6" key="1">
    <citation type="submission" date="2022-05" db="EMBL/GenBank/DDBJ databases">
        <title>An RpoN-dependent PEP-CTERM gene is involved in floc formation of an Aquincola tertiaricarbonis strain.</title>
        <authorList>
            <person name="Qiu D."/>
            <person name="Xia M."/>
        </authorList>
    </citation>
    <scope>NUCLEOTIDE SEQUENCE</scope>
    <source>
        <strain evidence="6">RN12</strain>
    </source>
</reference>
<dbReference type="InterPro" id="IPR003439">
    <property type="entry name" value="ABC_transporter-like_ATP-bd"/>
</dbReference>
<dbReference type="Pfam" id="PF00005">
    <property type="entry name" value="ABC_tran"/>
    <property type="match status" value="1"/>
</dbReference>
<dbReference type="GO" id="GO:0005524">
    <property type="term" value="F:ATP binding"/>
    <property type="evidence" value="ECO:0007669"/>
    <property type="project" value="UniProtKB-KW"/>
</dbReference>
<dbReference type="SUPFAM" id="SSF52540">
    <property type="entry name" value="P-loop containing nucleoside triphosphate hydrolases"/>
    <property type="match status" value="1"/>
</dbReference>
<dbReference type="SMART" id="SM00382">
    <property type="entry name" value="AAA"/>
    <property type="match status" value="1"/>
</dbReference>
<proteinExistence type="predicted"/>
<dbReference type="PROSITE" id="PS50893">
    <property type="entry name" value="ABC_TRANSPORTER_2"/>
    <property type="match status" value="1"/>
</dbReference>
<name>A0ABY4RYX4_AQUTE</name>
<dbReference type="InterPro" id="IPR017911">
    <property type="entry name" value="MacB-like_ATP-bd"/>
</dbReference>
<dbReference type="Proteomes" id="UP001056201">
    <property type="component" value="Chromosome 1"/>
</dbReference>
<keyword evidence="3" id="KW-0547">Nucleotide-binding</keyword>
<sequence length="241" mass="25658">MTAGTEPLVRCQGLRFRWPGAAQDTLAIDHFEVQAGSTLFLHGPSGCGKSTLLSILAGVLQPQSGLVTMQGQAWSALPAGRRDQRRADQVGYVFQQFNLLPYLSVLDNVLLPCRFSAVRRQAAGDAPAAARALLQRMDLPPALWTREPTALSVGQQQRVAAARALIGRPALVIADEPTSALDEDLRERFVDVLLQACADAGSAIVFVSHDQRLADRFGQRASLPALNRAAALAAATTGAPA</sequence>
<organism evidence="6 7">
    <name type="scientific">Aquincola tertiaricarbonis</name>
    <dbReference type="NCBI Taxonomy" id="391953"/>
    <lineage>
        <taxon>Bacteria</taxon>
        <taxon>Pseudomonadati</taxon>
        <taxon>Pseudomonadota</taxon>
        <taxon>Betaproteobacteria</taxon>
        <taxon>Burkholderiales</taxon>
        <taxon>Sphaerotilaceae</taxon>
        <taxon>Aquincola</taxon>
    </lineage>
</organism>
<evidence type="ECO:0000256" key="1">
    <source>
        <dbReference type="ARBA" id="ARBA00022448"/>
    </source>
</evidence>
<dbReference type="EMBL" id="CP097635">
    <property type="protein sequence ID" value="URI06038.1"/>
    <property type="molecule type" value="Genomic_DNA"/>
</dbReference>
<dbReference type="InterPro" id="IPR015854">
    <property type="entry name" value="ABC_transpr_LolD-like"/>
</dbReference>
<gene>
    <name evidence="6" type="ORF">MW290_08835</name>
</gene>
<evidence type="ECO:0000313" key="7">
    <source>
        <dbReference type="Proteomes" id="UP001056201"/>
    </source>
</evidence>
<dbReference type="CDD" id="cd03255">
    <property type="entry name" value="ABC_MJ0796_LolCDE_FtsE"/>
    <property type="match status" value="1"/>
</dbReference>
<dbReference type="PANTHER" id="PTHR24220">
    <property type="entry name" value="IMPORT ATP-BINDING PROTEIN"/>
    <property type="match status" value="1"/>
</dbReference>
<keyword evidence="7" id="KW-1185">Reference proteome</keyword>
<evidence type="ECO:0000256" key="3">
    <source>
        <dbReference type="ARBA" id="ARBA00022741"/>
    </source>
</evidence>
<evidence type="ECO:0000313" key="6">
    <source>
        <dbReference type="EMBL" id="URI06038.1"/>
    </source>
</evidence>
<evidence type="ECO:0000259" key="5">
    <source>
        <dbReference type="PROSITE" id="PS50893"/>
    </source>
</evidence>
<keyword evidence="4 6" id="KW-0067">ATP-binding</keyword>
<protein>
    <submittedName>
        <fullName evidence="6">ABC transporter ATP-binding protein</fullName>
    </submittedName>
</protein>
<accession>A0ABY4RYX4</accession>
<feature type="domain" description="ABC transporter" evidence="5">
    <location>
        <begin position="9"/>
        <end position="238"/>
    </location>
</feature>
<keyword evidence="1" id="KW-0813">Transport</keyword>
<dbReference type="InterPro" id="IPR003593">
    <property type="entry name" value="AAA+_ATPase"/>
</dbReference>
<keyword evidence="2" id="KW-0472">Membrane</keyword>
<dbReference type="RefSeq" id="WP_250194303.1">
    <property type="nucleotide sequence ID" value="NZ_CP097635.1"/>
</dbReference>
<dbReference type="Gene3D" id="3.40.50.300">
    <property type="entry name" value="P-loop containing nucleotide triphosphate hydrolases"/>
    <property type="match status" value="1"/>
</dbReference>